<dbReference type="AlphaFoldDB" id="A0A6M2BNM6"/>
<evidence type="ECO:0000313" key="8">
    <source>
        <dbReference type="Proteomes" id="UP000472676"/>
    </source>
</evidence>
<dbReference type="RefSeq" id="WP_166252335.1">
    <property type="nucleotide sequence ID" value="NZ_JAAMOW010000002.1"/>
</dbReference>
<dbReference type="GO" id="GO:0016491">
    <property type="term" value="F:oxidoreductase activity"/>
    <property type="evidence" value="ECO:0007669"/>
    <property type="project" value="UniProtKB-KW"/>
</dbReference>
<name>A0A6M2BNM6_9GAMM</name>
<gene>
    <name evidence="7" type="ORF">G7Y85_04300</name>
</gene>
<dbReference type="PANTHER" id="PTHR43400">
    <property type="entry name" value="FUMARATE REDUCTASE"/>
    <property type="match status" value="1"/>
</dbReference>
<dbReference type="InterPro" id="IPR003953">
    <property type="entry name" value="FAD-dep_OxRdtase_2_FAD-bd"/>
</dbReference>
<comment type="caution">
    <text evidence="7">The sequence shown here is derived from an EMBL/GenBank/DDBJ whole genome shotgun (WGS) entry which is preliminary data.</text>
</comment>
<dbReference type="EMBL" id="JAAMOW010000002">
    <property type="protein sequence ID" value="NGY03974.1"/>
    <property type="molecule type" value="Genomic_DNA"/>
</dbReference>
<dbReference type="Pfam" id="PF00890">
    <property type="entry name" value="FAD_binding_2"/>
    <property type="match status" value="1"/>
</dbReference>
<evidence type="ECO:0000256" key="3">
    <source>
        <dbReference type="ARBA" id="ARBA00022827"/>
    </source>
</evidence>
<dbReference type="PANTHER" id="PTHR43400:SF10">
    <property type="entry name" value="3-OXOSTEROID 1-DEHYDROGENASE"/>
    <property type="match status" value="1"/>
</dbReference>
<reference evidence="7 8" key="1">
    <citation type="journal article" date="2014" name="Int. J. Syst. Evol. Microbiol.">
        <title>Solimonas terrae sp. nov., isolated from soil.</title>
        <authorList>
            <person name="Kim S.J."/>
            <person name="Moon J.Y."/>
            <person name="Weon H.Y."/>
            <person name="Ahn J.H."/>
            <person name="Chen W.M."/>
            <person name="Kwon S.W."/>
        </authorList>
    </citation>
    <scope>NUCLEOTIDE SEQUENCE [LARGE SCALE GENOMIC DNA]</scope>
    <source>
        <strain evidence="7 8">KIS83-12</strain>
    </source>
</reference>
<dbReference type="SUPFAM" id="SSF56425">
    <property type="entry name" value="Succinate dehydrogenase/fumarate reductase flavoprotein, catalytic domain"/>
    <property type="match status" value="1"/>
</dbReference>
<feature type="region of interest" description="Disordered" evidence="5">
    <location>
        <begin position="318"/>
        <end position="338"/>
    </location>
</feature>
<dbReference type="InterPro" id="IPR027477">
    <property type="entry name" value="Succ_DH/fumarate_Rdtase_cat_sf"/>
</dbReference>
<keyword evidence="4" id="KW-0560">Oxidoreductase</keyword>
<accession>A0A6M2BNM6</accession>
<sequence length="565" mass="61369">MTPFDEVHDFVVVGCGGGSMCAALVMHEAGKSVLILEKTTLVGGTTSRSGGVMWVPNNPLMKRDGIADSDERAATYLDQVIGDARDAPGAAPARRRTYLREAPRMVDFLIRQGIRLTRVREWPDYYDELPGGSVPGRTVVAELFNVNELGDWRDRLRPSFIVAPLPATLEEMMELPAYRRSWRVKALMLRLILRMLLARLTGKRWVAGGAALQGRMLQAALRAGTAIRTEAPVSELIVENGAVTGVLTVRDGQPRRVGARLGVLVNAGGFAHSQAMRDRYAPGTSVQWTMAAPGDTGEMIEEMMRHGAAIAQMDERVGNQQTHPPGTEHSEAKPTAQATTAAPHCILVDQSGVRYQNEGGSYMAYCQTMLERNKTVPAVPSWAVFDSQHLAKYMLAGTMPGSRKPQSWYDSGYLKKADSLEALAGLLDIDATTLRTTVERFNGFVDQNRDDDFHRGERAYDRWLGDWLHRPSATLGRIDRPPYYAVPVVPGDVGTYGGVVTDEHARVLREDGSVIGGLYATGVSTASVMGRAYPGAGSSVGPSFTWGYVAARHAAGLVDTQGSPA</sequence>
<evidence type="ECO:0000256" key="5">
    <source>
        <dbReference type="SAM" id="MobiDB-lite"/>
    </source>
</evidence>
<dbReference type="InterPro" id="IPR050315">
    <property type="entry name" value="FAD-oxidoreductase_2"/>
</dbReference>
<evidence type="ECO:0000256" key="2">
    <source>
        <dbReference type="ARBA" id="ARBA00022630"/>
    </source>
</evidence>
<evidence type="ECO:0000256" key="1">
    <source>
        <dbReference type="ARBA" id="ARBA00001974"/>
    </source>
</evidence>
<comment type="cofactor">
    <cofactor evidence="1">
        <name>FAD</name>
        <dbReference type="ChEBI" id="CHEBI:57692"/>
    </cofactor>
</comment>
<evidence type="ECO:0000259" key="6">
    <source>
        <dbReference type="Pfam" id="PF00890"/>
    </source>
</evidence>
<feature type="domain" description="FAD-dependent oxidoreductase 2 FAD-binding" evidence="6">
    <location>
        <begin position="9"/>
        <end position="540"/>
    </location>
</feature>
<keyword evidence="3" id="KW-0274">FAD</keyword>
<keyword evidence="8" id="KW-1185">Reference proteome</keyword>
<dbReference type="Gene3D" id="3.90.700.10">
    <property type="entry name" value="Succinate dehydrogenase/fumarate reductase flavoprotein, catalytic domain"/>
    <property type="match status" value="1"/>
</dbReference>
<evidence type="ECO:0000256" key="4">
    <source>
        <dbReference type="ARBA" id="ARBA00023002"/>
    </source>
</evidence>
<protein>
    <submittedName>
        <fullName evidence="7">FAD-dependent oxidoreductase</fullName>
    </submittedName>
</protein>
<keyword evidence="2" id="KW-0285">Flavoprotein</keyword>
<dbReference type="SUPFAM" id="SSF51905">
    <property type="entry name" value="FAD/NAD(P)-binding domain"/>
    <property type="match status" value="1"/>
</dbReference>
<organism evidence="7 8">
    <name type="scientific">Solimonas terrae</name>
    <dbReference type="NCBI Taxonomy" id="1396819"/>
    <lineage>
        <taxon>Bacteria</taxon>
        <taxon>Pseudomonadati</taxon>
        <taxon>Pseudomonadota</taxon>
        <taxon>Gammaproteobacteria</taxon>
        <taxon>Nevskiales</taxon>
        <taxon>Nevskiaceae</taxon>
        <taxon>Solimonas</taxon>
    </lineage>
</organism>
<dbReference type="InterPro" id="IPR036188">
    <property type="entry name" value="FAD/NAD-bd_sf"/>
</dbReference>
<dbReference type="Gene3D" id="3.50.50.60">
    <property type="entry name" value="FAD/NAD(P)-binding domain"/>
    <property type="match status" value="2"/>
</dbReference>
<dbReference type="GO" id="GO:0008202">
    <property type="term" value="P:steroid metabolic process"/>
    <property type="evidence" value="ECO:0007669"/>
    <property type="project" value="UniProtKB-ARBA"/>
</dbReference>
<dbReference type="Proteomes" id="UP000472676">
    <property type="component" value="Unassembled WGS sequence"/>
</dbReference>
<proteinExistence type="predicted"/>
<evidence type="ECO:0000313" key="7">
    <source>
        <dbReference type="EMBL" id="NGY03974.1"/>
    </source>
</evidence>